<feature type="region of interest" description="Disordered" evidence="2">
    <location>
        <begin position="534"/>
        <end position="557"/>
    </location>
</feature>
<evidence type="ECO:0000313" key="4">
    <source>
        <dbReference type="EMBL" id="TJY42399.1"/>
    </source>
</evidence>
<dbReference type="Gene3D" id="2.180.10.10">
    <property type="entry name" value="RHS repeat-associated core"/>
    <property type="match status" value="1"/>
</dbReference>
<keyword evidence="1" id="KW-0677">Repeat</keyword>
<dbReference type="PANTHER" id="PTHR32305:SF17">
    <property type="entry name" value="TRNA NUCLEASE WAPA"/>
    <property type="match status" value="1"/>
</dbReference>
<reference evidence="4 5" key="1">
    <citation type="submission" date="2019-04" db="EMBL/GenBank/DDBJ databases">
        <title>Cohnella sp. nov., isolated from soil.</title>
        <authorList>
            <person name="Kim W."/>
        </authorList>
    </citation>
    <scope>NUCLEOTIDE SEQUENCE [LARGE SCALE GENOMIC DNA]</scope>
    <source>
        <strain evidence="4 5">CAU 1483</strain>
    </source>
</reference>
<comment type="caution">
    <text evidence="4">The sequence shown here is derived from an EMBL/GenBank/DDBJ whole genome shotgun (WGS) entry which is preliminary data.</text>
</comment>
<feature type="domain" description="Teneurin-like YD-shell" evidence="3">
    <location>
        <begin position="61"/>
        <end position="216"/>
    </location>
</feature>
<evidence type="ECO:0000313" key="5">
    <source>
        <dbReference type="Proteomes" id="UP000309673"/>
    </source>
</evidence>
<dbReference type="PANTHER" id="PTHR32305">
    <property type="match status" value="1"/>
</dbReference>
<dbReference type="NCBIfam" id="TIGR01643">
    <property type="entry name" value="YD_repeat_2x"/>
    <property type="match status" value="1"/>
</dbReference>
<keyword evidence="5" id="KW-1185">Reference proteome</keyword>
<dbReference type="Proteomes" id="UP000309673">
    <property type="component" value="Unassembled WGS sequence"/>
</dbReference>
<accession>A0A4V5LSA9</accession>
<dbReference type="EMBL" id="SUPK01000004">
    <property type="protein sequence ID" value="TJY42399.1"/>
    <property type="molecule type" value="Genomic_DNA"/>
</dbReference>
<evidence type="ECO:0000259" key="3">
    <source>
        <dbReference type="Pfam" id="PF25023"/>
    </source>
</evidence>
<dbReference type="AlphaFoldDB" id="A0A4V5LSA9"/>
<protein>
    <submittedName>
        <fullName evidence="4">RHS repeat-associated core domain-containing protein</fullName>
    </submittedName>
</protein>
<feature type="compositionally biased region" description="Polar residues" evidence="2">
    <location>
        <begin position="285"/>
        <end position="296"/>
    </location>
</feature>
<dbReference type="InterPro" id="IPR022385">
    <property type="entry name" value="Rhs_assc_core"/>
</dbReference>
<dbReference type="RefSeq" id="WP_136777726.1">
    <property type="nucleotide sequence ID" value="NZ_SUPK01000004.1"/>
</dbReference>
<organism evidence="4 5">
    <name type="scientific">Cohnella pontilimi</name>
    <dbReference type="NCBI Taxonomy" id="2564100"/>
    <lineage>
        <taxon>Bacteria</taxon>
        <taxon>Bacillati</taxon>
        <taxon>Bacillota</taxon>
        <taxon>Bacilli</taxon>
        <taxon>Bacillales</taxon>
        <taxon>Paenibacillaceae</taxon>
        <taxon>Cohnella</taxon>
    </lineage>
</organism>
<dbReference type="NCBIfam" id="TIGR03696">
    <property type="entry name" value="Rhs_assc_core"/>
    <property type="match status" value="1"/>
</dbReference>
<proteinExistence type="predicted"/>
<evidence type="ECO:0000256" key="2">
    <source>
        <dbReference type="SAM" id="MobiDB-lite"/>
    </source>
</evidence>
<dbReference type="InterPro" id="IPR006530">
    <property type="entry name" value="YD"/>
</dbReference>
<sequence length="612" mass="68678">MDRSIIGIKKLRKSIAIDNIVNGEVNLPPGDKTKLFERIRQVGKGYTIIGTNYTYNSRNQLVHRENLIRYEDYDYKYDDAGNLLTDGRSKFEWNARGQLTKVTFPDGFGEKYTYDTLGRRVTKTRFDHNGNGQQTTTYRYKGDTWVLTDEIKNGDNEDGESGKMYTYDANDRPLSITFKGQTFWYVYNGHGDVMALTDKDGKVAARYEYDAWGLVTGMYNRYGEKVRESIGFIGDLGTGNGSPGSVQGPEDDSGNTVPDYHPGNGNGKGNGNGNGNGKKSKDNTGDTSFVTTKADSSTESVTATLDALIADDTEPTDDITTDLVKENPIRYAGYYWDRKTQYYYLQARYYDPRPARFISEDSYEGEIDSPLTLNQYTYAANNPLMYVDPSGHKIIFYTANYQELNKEILPEVMKITSKTDPRYKVAWNIMDKRFKSILSANRFKYLFGLLTQTSPYKNSAGNAAWAKGEFLRVYLKEEQEKAFVLAISSLGSPIGSTNKSMGVGSPKATGNLLTRNVTKTSELDKNLLKNLKNAGTIKSGGRSGEGRPLNGNPNSYVKTDAGHTLVYDGDGRLIYDISRERVKMTVWDKAPNGNYYPRDVKLEGRVPLELLK</sequence>
<name>A0A4V5LSA9_9BACL</name>
<dbReference type="OrthoDB" id="41445at2"/>
<dbReference type="InterPro" id="IPR056823">
    <property type="entry name" value="TEN-like_YD-shell"/>
</dbReference>
<evidence type="ECO:0000256" key="1">
    <source>
        <dbReference type="ARBA" id="ARBA00022737"/>
    </source>
</evidence>
<dbReference type="Pfam" id="PF25023">
    <property type="entry name" value="TEN_YD-shell"/>
    <property type="match status" value="1"/>
</dbReference>
<dbReference type="InterPro" id="IPR050708">
    <property type="entry name" value="T6SS_VgrG/RHS"/>
</dbReference>
<gene>
    <name evidence="4" type="ORF">E5161_10420</name>
</gene>
<feature type="region of interest" description="Disordered" evidence="2">
    <location>
        <begin position="237"/>
        <end position="296"/>
    </location>
</feature>
<feature type="compositionally biased region" description="Gly residues" evidence="2">
    <location>
        <begin position="264"/>
        <end position="276"/>
    </location>
</feature>